<protein>
    <recommendedName>
        <fullName evidence="5">DUF3040 domain-containing protein</fullName>
    </recommendedName>
</protein>
<dbReference type="Proteomes" id="UP001597417">
    <property type="component" value="Unassembled WGS sequence"/>
</dbReference>
<reference evidence="4" key="1">
    <citation type="journal article" date="2019" name="Int. J. Syst. Evol. Microbiol.">
        <title>The Global Catalogue of Microorganisms (GCM) 10K type strain sequencing project: providing services to taxonomists for standard genome sequencing and annotation.</title>
        <authorList>
            <consortium name="The Broad Institute Genomics Platform"/>
            <consortium name="The Broad Institute Genome Sequencing Center for Infectious Disease"/>
            <person name="Wu L."/>
            <person name="Ma J."/>
        </authorList>
    </citation>
    <scope>NUCLEOTIDE SEQUENCE [LARGE SCALE GENOMIC DNA]</scope>
    <source>
        <strain evidence="4">CGMCC 4.7645</strain>
    </source>
</reference>
<feature type="transmembrane region" description="Helical" evidence="2">
    <location>
        <begin position="98"/>
        <end position="120"/>
    </location>
</feature>
<keyword evidence="2" id="KW-1133">Transmembrane helix</keyword>
<sequence>MMALTLKERRALAGMDRVLSDDPVLAAIAGLFAAAVPARQELRMSPPVPRPGPVDKVRVPTRHQPAPRRRVVMILSILTVLGGITDIVTAAVRVPLAIGTIGVLVTAFGIILLVAELAGVGTRVGRSATSQPKP</sequence>
<feature type="region of interest" description="Disordered" evidence="1">
    <location>
        <begin position="43"/>
        <end position="63"/>
    </location>
</feature>
<evidence type="ECO:0000313" key="4">
    <source>
        <dbReference type="Proteomes" id="UP001597417"/>
    </source>
</evidence>
<evidence type="ECO:0008006" key="5">
    <source>
        <dbReference type="Google" id="ProtNLM"/>
    </source>
</evidence>
<evidence type="ECO:0000313" key="3">
    <source>
        <dbReference type="EMBL" id="MFD2415699.1"/>
    </source>
</evidence>
<keyword evidence="2" id="KW-0472">Membrane</keyword>
<proteinExistence type="predicted"/>
<evidence type="ECO:0000256" key="2">
    <source>
        <dbReference type="SAM" id="Phobius"/>
    </source>
</evidence>
<feature type="transmembrane region" description="Helical" evidence="2">
    <location>
        <begin position="71"/>
        <end position="92"/>
    </location>
</feature>
<keyword evidence="2" id="KW-0812">Transmembrane</keyword>
<evidence type="ECO:0000256" key="1">
    <source>
        <dbReference type="SAM" id="MobiDB-lite"/>
    </source>
</evidence>
<gene>
    <name evidence="3" type="ORF">ACFSXZ_05090</name>
</gene>
<dbReference type="EMBL" id="JBHUKR010000004">
    <property type="protein sequence ID" value="MFD2415699.1"/>
    <property type="molecule type" value="Genomic_DNA"/>
</dbReference>
<keyword evidence="4" id="KW-1185">Reference proteome</keyword>
<accession>A0ABW5FM60</accession>
<name>A0ABW5FM60_9PSEU</name>
<dbReference type="RefSeq" id="WP_378261724.1">
    <property type="nucleotide sequence ID" value="NZ_JBHUKR010000004.1"/>
</dbReference>
<comment type="caution">
    <text evidence="3">The sequence shown here is derived from an EMBL/GenBank/DDBJ whole genome shotgun (WGS) entry which is preliminary data.</text>
</comment>
<organism evidence="3 4">
    <name type="scientific">Amycolatopsis pigmentata</name>
    <dbReference type="NCBI Taxonomy" id="450801"/>
    <lineage>
        <taxon>Bacteria</taxon>
        <taxon>Bacillati</taxon>
        <taxon>Actinomycetota</taxon>
        <taxon>Actinomycetes</taxon>
        <taxon>Pseudonocardiales</taxon>
        <taxon>Pseudonocardiaceae</taxon>
        <taxon>Amycolatopsis</taxon>
    </lineage>
</organism>